<dbReference type="KEGG" id="pstg:E8M01_24845"/>
<sequence length="186" mass="20798">MENQQAVVIRPSRDTDVEAMLAIYRRHIRQGIDERIDDSEAAEPDDLRDRRKNLRNRRFPHLVATLNGEVVGYAYAVLFRKRPAYRYTVKHSIYVHHGHLGRGVGRLLMQGIIDACAASGFRQMIGYIDADNAASLGLHQSFGFARVGVLPAVAYRHGRWSDSVMVQRSLGTGSTAPPPPAPRPAR</sequence>
<dbReference type="PROSITE" id="PS51186">
    <property type="entry name" value="GNAT"/>
    <property type="match status" value="1"/>
</dbReference>
<dbReference type="GO" id="GO:0016747">
    <property type="term" value="F:acyltransferase activity, transferring groups other than amino-acyl groups"/>
    <property type="evidence" value="ECO:0007669"/>
    <property type="project" value="InterPro"/>
</dbReference>
<reference evidence="2 3" key="1">
    <citation type="submission" date="2019-04" db="EMBL/GenBank/DDBJ databases">
        <title>Phreatobacter aquaticus sp. nov.</title>
        <authorList>
            <person name="Choi A."/>
        </authorList>
    </citation>
    <scope>NUCLEOTIDE SEQUENCE [LARGE SCALE GENOMIC DNA]</scope>
    <source>
        <strain evidence="2 3">KCTC 52518</strain>
    </source>
</reference>
<dbReference type="RefSeq" id="WP_136962613.1">
    <property type="nucleotide sequence ID" value="NZ_CP039690.1"/>
</dbReference>
<dbReference type="OrthoDB" id="5459937at2"/>
<keyword evidence="2" id="KW-0808">Transferase</keyword>
<accession>A0A4D7BAL2</accession>
<dbReference type="Pfam" id="PF00583">
    <property type="entry name" value="Acetyltransf_1"/>
    <property type="match status" value="1"/>
</dbReference>
<protein>
    <submittedName>
        <fullName evidence="2">N-acetyltransferase</fullName>
    </submittedName>
</protein>
<dbReference type="Proteomes" id="UP000298781">
    <property type="component" value="Chromosome"/>
</dbReference>
<name>A0A4D7BAL2_9HYPH</name>
<dbReference type="CDD" id="cd04301">
    <property type="entry name" value="NAT_SF"/>
    <property type="match status" value="1"/>
</dbReference>
<dbReference type="PANTHER" id="PTHR43072">
    <property type="entry name" value="N-ACETYLTRANSFERASE"/>
    <property type="match status" value="1"/>
</dbReference>
<organism evidence="2 3">
    <name type="scientific">Phreatobacter stygius</name>
    <dbReference type="NCBI Taxonomy" id="1940610"/>
    <lineage>
        <taxon>Bacteria</taxon>
        <taxon>Pseudomonadati</taxon>
        <taxon>Pseudomonadota</taxon>
        <taxon>Alphaproteobacteria</taxon>
        <taxon>Hyphomicrobiales</taxon>
        <taxon>Phreatobacteraceae</taxon>
        <taxon>Phreatobacter</taxon>
    </lineage>
</organism>
<proteinExistence type="predicted"/>
<dbReference type="InterPro" id="IPR016181">
    <property type="entry name" value="Acyl_CoA_acyltransferase"/>
</dbReference>
<feature type="domain" description="N-acetyltransferase" evidence="1">
    <location>
        <begin position="7"/>
        <end position="165"/>
    </location>
</feature>
<dbReference type="InterPro" id="IPR000182">
    <property type="entry name" value="GNAT_dom"/>
</dbReference>
<dbReference type="Gene3D" id="3.40.630.30">
    <property type="match status" value="1"/>
</dbReference>
<evidence type="ECO:0000313" key="3">
    <source>
        <dbReference type="Proteomes" id="UP000298781"/>
    </source>
</evidence>
<evidence type="ECO:0000313" key="2">
    <source>
        <dbReference type="EMBL" id="QCI67178.1"/>
    </source>
</evidence>
<dbReference type="SUPFAM" id="SSF55729">
    <property type="entry name" value="Acyl-CoA N-acyltransferases (Nat)"/>
    <property type="match status" value="1"/>
</dbReference>
<evidence type="ECO:0000259" key="1">
    <source>
        <dbReference type="PROSITE" id="PS51186"/>
    </source>
</evidence>
<dbReference type="PANTHER" id="PTHR43072:SF8">
    <property type="entry name" value="ACYLTRANSFERASE FABY-RELATED"/>
    <property type="match status" value="1"/>
</dbReference>
<gene>
    <name evidence="2" type="ORF">E8M01_24845</name>
</gene>
<dbReference type="EMBL" id="CP039690">
    <property type="protein sequence ID" value="QCI67178.1"/>
    <property type="molecule type" value="Genomic_DNA"/>
</dbReference>
<keyword evidence="3" id="KW-1185">Reference proteome</keyword>
<dbReference type="AlphaFoldDB" id="A0A4D7BAL2"/>